<evidence type="ECO:0000313" key="3">
    <source>
        <dbReference type="EMBL" id="PPE04375.1"/>
    </source>
</evidence>
<dbReference type="AlphaFoldDB" id="A0A8E2QYU1"/>
<organism evidence="3 4">
    <name type="scientific">Entomoplasma ellychniae</name>
    <dbReference type="NCBI Taxonomy" id="2114"/>
    <lineage>
        <taxon>Bacteria</taxon>
        <taxon>Bacillati</taxon>
        <taxon>Mycoplasmatota</taxon>
        <taxon>Mollicutes</taxon>
        <taxon>Entomoplasmatales</taxon>
        <taxon>Entomoplasmataceae</taxon>
        <taxon>Entomoplasma</taxon>
    </lineage>
</organism>
<comment type="caution">
    <text evidence="3">The sequence shown here is derived from an EMBL/GenBank/DDBJ whole genome shotgun (WGS) entry which is preliminary data.</text>
</comment>
<reference evidence="3 4" key="1">
    <citation type="submission" date="2017-11" db="EMBL/GenBank/DDBJ databases">
        <title>Genome sequence of Entomoplasma ellychniae ELCN-1 (ATCC 43707).</title>
        <authorList>
            <person name="Lo W.-S."/>
            <person name="Gasparich G.E."/>
            <person name="Kuo C.-H."/>
        </authorList>
    </citation>
    <scope>NUCLEOTIDE SEQUENCE [LARGE SCALE GENOMIC DNA]</scope>
    <source>
        <strain evidence="3 4">ELCN-1</strain>
    </source>
</reference>
<protein>
    <submittedName>
        <fullName evidence="3">Uncharacterized protein</fullName>
    </submittedName>
</protein>
<feature type="region of interest" description="Disordered" evidence="1">
    <location>
        <begin position="146"/>
        <end position="167"/>
    </location>
</feature>
<dbReference type="RefSeq" id="WP_104205530.1">
    <property type="nucleotide sequence ID" value="NZ_PHND01000001.1"/>
</dbReference>
<dbReference type="Proteomes" id="UP000239010">
    <property type="component" value="Unassembled WGS sequence"/>
</dbReference>
<feature type="transmembrane region" description="Helical" evidence="2">
    <location>
        <begin position="12"/>
        <end position="31"/>
    </location>
</feature>
<evidence type="ECO:0000256" key="1">
    <source>
        <dbReference type="SAM" id="MobiDB-lite"/>
    </source>
</evidence>
<feature type="transmembrane region" description="Helical" evidence="2">
    <location>
        <begin position="83"/>
        <end position="106"/>
    </location>
</feature>
<sequence>MKNFGKRLYLNIALCSNILIFIVLSIVAFFSVGFSDGVALGKGHSTISTPFFWLGIIGITLVVVAIVFPFIKIFNKKPSTKRILDIVNFALLSIAVALMLASQITFTAKIDKPDYFKLIGSCLLIFIGYSVTVQPQMKLIFIRSKSSKEEKPKQVEEDVENKKFIEE</sequence>
<feature type="transmembrane region" description="Helical" evidence="2">
    <location>
        <begin position="51"/>
        <end position="71"/>
    </location>
</feature>
<proteinExistence type="predicted"/>
<evidence type="ECO:0000256" key="2">
    <source>
        <dbReference type="SAM" id="Phobius"/>
    </source>
</evidence>
<keyword evidence="2" id="KW-0812">Transmembrane</keyword>
<evidence type="ECO:0000313" key="4">
    <source>
        <dbReference type="Proteomes" id="UP000239010"/>
    </source>
</evidence>
<accession>A0A8E2QYU1</accession>
<name>A0A8E2QYU1_9MOLU</name>
<feature type="transmembrane region" description="Helical" evidence="2">
    <location>
        <begin position="118"/>
        <end position="141"/>
    </location>
</feature>
<gene>
    <name evidence="3" type="ORF">EELLY_v1c00490</name>
</gene>
<keyword evidence="2" id="KW-1133">Transmembrane helix</keyword>
<dbReference type="EMBL" id="PHND01000001">
    <property type="protein sequence ID" value="PPE04375.1"/>
    <property type="molecule type" value="Genomic_DNA"/>
</dbReference>
<keyword evidence="4" id="KW-1185">Reference proteome</keyword>
<keyword evidence="2" id="KW-0472">Membrane</keyword>